<sequence>MTSTLFLLLTALTLMSCSVIGKRTAAEPPYSVEHRDGDFEIRSYGPVIVASTVVNGSYGQTSNKAFGRLAGYIFGRNIGKQKISMTAPVIQEAEGEKIAMTAPVIQAKEGSAWRMEFVMPEEYTMETLPKPLDPEISIREIAPRKVASVRYTGLHSARNIDRWSAKLTAWLDQEGYRAISPPRAASYDPPWTIPFLRRNEIHIDVM</sequence>
<gene>
    <name evidence="2" type="ordered locus">Paes_2155</name>
</gene>
<dbReference type="InterPro" id="IPR006917">
    <property type="entry name" value="SOUL_heme-bd"/>
</dbReference>
<protein>
    <submittedName>
        <fullName evidence="2">SOUL heme-binding protein</fullName>
    </submittedName>
</protein>
<evidence type="ECO:0000313" key="3">
    <source>
        <dbReference type="Proteomes" id="UP000002725"/>
    </source>
</evidence>
<dbReference type="PANTHER" id="PTHR11220:SF1">
    <property type="entry name" value="HEME-BINDING PROTEIN 2"/>
    <property type="match status" value="1"/>
</dbReference>
<keyword evidence="1" id="KW-0732">Signal</keyword>
<dbReference type="EMBL" id="CP001108">
    <property type="protein sequence ID" value="ACF47158.1"/>
    <property type="molecule type" value="Genomic_DNA"/>
</dbReference>
<dbReference type="STRING" id="290512.Paes_2155"/>
<dbReference type="Proteomes" id="UP000002725">
    <property type="component" value="Chromosome"/>
</dbReference>
<organism evidence="2 3">
    <name type="scientific">Prosthecochloris aestuarii (strain DSM 271 / SK 413)</name>
    <dbReference type="NCBI Taxonomy" id="290512"/>
    <lineage>
        <taxon>Bacteria</taxon>
        <taxon>Pseudomonadati</taxon>
        <taxon>Chlorobiota</taxon>
        <taxon>Chlorobiia</taxon>
        <taxon>Chlorobiales</taxon>
        <taxon>Chlorobiaceae</taxon>
        <taxon>Prosthecochloris</taxon>
    </lineage>
</organism>
<proteinExistence type="predicted"/>
<dbReference type="InterPro" id="IPR011256">
    <property type="entry name" value="Reg_factor_effector_dom_sf"/>
</dbReference>
<reference evidence="2" key="1">
    <citation type="submission" date="2008-06" db="EMBL/GenBank/DDBJ databases">
        <title>Complete sequence of chromosome of Prosthecochloris aestuarii DSM 271.</title>
        <authorList>
            <consortium name="US DOE Joint Genome Institute"/>
            <person name="Lucas S."/>
            <person name="Copeland A."/>
            <person name="Lapidus A."/>
            <person name="Glavina del Rio T."/>
            <person name="Dalin E."/>
            <person name="Tice H."/>
            <person name="Bruce D."/>
            <person name="Goodwin L."/>
            <person name="Pitluck S."/>
            <person name="Schmutz J."/>
            <person name="Larimer F."/>
            <person name="Land M."/>
            <person name="Hauser L."/>
            <person name="Kyrpides N."/>
            <person name="Anderson I."/>
            <person name="Liu Z."/>
            <person name="Li T."/>
            <person name="Zhao F."/>
            <person name="Overmann J."/>
            <person name="Bryant D.A."/>
            <person name="Richardson P."/>
        </authorList>
    </citation>
    <scope>NUCLEOTIDE SEQUENCE [LARGE SCALE GENOMIC DNA]</scope>
    <source>
        <strain evidence="2">DSM 271</strain>
    </source>
</reference>
<keyword evidence="3" id="KW-1185">Reference proteome</keyword>
<evidence type="ECO:0000313" key="2">
    <source>
        <dbReference type="EMBL" id="ACF47158.1"/>
    </source>
</evidence>
<accession>B4S5W1</accession>
<dbReference type="KEGG" id="paa:Paes_2155"/>
<dbReference type="HOGENOM" id="CLU_068699_0_1_10"/>
<dbReference type="Pfam" id="PF04832">
    <property type="entry name" value="SOUL"/>
    <property type="match status" value="1"/>
</dbReference>
<dbReference type="AlphaFoldDB" id="B4S5W1"/>
<dbReference type="RefSeq" id="WP_012506689.1">
    <property type="nucleotide sequence ID" value="NC_011059.1"/>
</dbReference>
<evidence type="ECO:0000256" key="1">
    <source>
        <dbReference type="SAM" id="SignalP"/>
    </source>
</evidence>
<name>B4S5W1_PROA2</name>
<dbReference type="PANTHER" id="PTHR11220">
    <property type="entry name" value="HEME-BINDING PROTEIN-RELATED"/>
    <property type="match status" value="1"/>
</dbReference>
<feature type="chain" id="PRO_5002825768" evidence="1">
    <location>
        <begin position="26"/>
        <end position="206"/>
    </location>
</feature>
<feature type="signal peptide" evidence="1">
    <location>
        <begin position="1"/>
        <end position="25"/>
    </location>
</feature>
<dbReference type="eggNOG" id="COG3449">
    <property type="taxonomic scope" value="Bacteria"/>
</dbReference>
<dbReference type="Gene3D" id="3.20.80.10">
    <property type="entry name" value="Regulatory factor, effector binding domain"/>
    <property type="match status" value="2"/>
</dbReference>
<dbReference type="SUPFAM" id="SSF55136">
    <property type="entry name" value="Probable bacterial effector-binding domain"/>
    <property type="match status" value="1"/>
</dbReference>